<feature type="region of interest" description="Disordered" evidence="1">
    <location>
        <begin position="36"/>
        <end position="60"/>
    </location>
</feature>
<proteinExistence type="predicted"/>
<dbReference type="Proteomes" id="UP000578352">
    <property type="component" value="Unassembled WGS sequence"/>
</dbReference>
<reference evidence="3 4" key="1">
    <citation type="submission" date="2020-07" db="EMBL/GenBank/DDBJ databases">
        <title>Sequencing the genomes of 1000 actinobacteria strains.</title>
        <authorList>
            <person name="Klenk H.-P."/>
        </authorList>
    </citation>
    <scope>NUCLEOTIDE SEQUENCE [LARGE SCALE GENOMIC DNA]</scope>
    <source>
        <strain evidence="3 4">DSM 15165</strain>
    </source>
</reference>
<dbReference type="RefSeq" id="WP_179605123.1">
    <property type="nucleotide sequence ID" value="NZ_BAABEH010000001.1"/>
</dbReference>
<name>A0A853CRZ5_9MICO</name>
<evidence type="ECO:0000313" key="4">
    <source>
        <dbReference type="Proteomes" id="UP000578352"/>
    </source>
</evidence>
<evidence type="ECO:0000256" key="2">
    <source>
        <dbReference type="SAM" id="SignalP"/>
    </source>
</evidence>
<evidence type="ECO:0008006" key="5">
    <source>
        <dbReference type="Google" id="ProtNLM"/>
    </source>
</evidence>
<keyword evidence="2" id="KW-0732">Signal</keyword>
<feature type="compositionally biased region" description="Low complexity" evidence="1">
    <location>
        <begin position="36"/>
        <end position="53"/>
    </location>
</feature>
<gene>
    <name evidence="3" type="ORF">HNR13_001459</name>
</gene>
<feature type="signal peptide" evidence="2">
    <location>
        <begin position="1"/>
        <end position="23"/>
    </location>
</feature>
<dbReference type="AlphaFoldDB" id="A0A853CRZ5"/>
<sequence>MRSSPRRILAALAVTGACVVALAGCTPQPLPGAAPTGTYSPGPCPSSPSGTLSDSGVPGADQRIVPFTPAGFRVCHYGALPSRALQTGVVVDDPARAARVASFLDSTGRHDTGAVNCPMDDGEAVEFTFWSGASHLAVMLGLTGCRIASNGSTFRLDVEPTPDFLLAAGLPSAPTP</sequence>
<accession>A0A853CRZ5</accession>
<dbReference type="EMBL" id="JACCFL010000001">
    <property type="protein sequence ID" value="NYJ23172.1"/>
    <property type="molecule type" value="Genomic_DNA"/>
</dbReference>
<feature type="chain" id="PRO_5038605795" description="DUF3558 domain-containing protein" evidence="2">
    <location>
        <begin position="24"/>
        <end position="176"/>
    </location>
</feature>
<protein>
    <recommendedName>
        <fullName evidence="5">DUF3558 domain-containing protein</fullName>
    </recommendedName>
</protein>
<organism evidence="3 4">
    <name type="scientific">Leifsonia shinshuensis</name>
    <dbReference type="NCBI Taxonomy" id="150026"/>
    <lineage>
        <taxon>Bacteria</taxon>
        <taxon>Bacillati</taxon>
        <taxon>Actinomycetota</taxon>
        <taxon>Actinomycetes</taxon>
        <taxon>Micrococcales</taxon>
        <taxon>Microbacteriaceae</taxon>
        <taxon>Leifsonia</taxon>
    </lineage>
</organism>
<dbReference type="PROSITE" id="PS51257">
    <property type="entry name" value="PROKAR_LIPOPROTEIN"/>
    <property type="match status" value="1"/>
</dbReference>
<evidence type="ECO:0000313" key="3">
    <source>
        <dbReference type="EMBL" id="NYJ23172.1"/>
    </source>
</evidence>
<evidence type="ECO:0000256" key="1">
    <source>
        <dbReference type="SAM" id="MobiDB-lite"/>
    </source>
</evidence>
<comment type="caution">
    <text evidence="3">The sequence shown here is derived from an EMBL/GenBank/DDBJ whole genome shotgun (WGS) entry which is preliminary data.</text>
</comment>